<dbReference type="OrthoDB" id="9805604at2"/>
<feature type="active site" description="Proton acceptor" evidence="1">
    <location>
        <position position="16"/>
    </location>
</feature>
<dbReference type="GO" id="GO:0016758">
    <property type="term" value="F:hexosyltransferase activity"/>
    <property type="evidence" value="ECO:0007669"/>
    <property type="project" value="InterPro"/>
</dbReference>
<dbReference type="SUPFAM" id="SSF53756">
    <property type="entry name" value="UDP-Glycosyltransferase/glycogen phosphorylase"/>
    <property type="match status" value="1"/>
</dbReference>
<dbReference type="HOGENOM" id="CLU_023406_1_1_9"/>
<dbReference type="InterPro" id="IPR020023">
    <property type="entry name" value="PseG"/>
</dbReference>
<dbReference type="STRING" id="1235802.C823_00460"/>
<dbReference type="PATRIC" id="fig|1235802.3.peg.485"/>
<proteinExistence type="predicted"/>
<dbReference type="PANTHER" id="PTHR21015">
    <property type="entry name" value="UDP-N-ACETYLGLUCOSAMINE--N-ACETYLMURAMYL-(PENTAPEPTIDE) PYROPHOSPHORYL-UNDECAPRENOL N-ACETYLGLUCOSAMINE TRANSFERASE 1"/>
    <property type="match status" value="1"/>
</dbReference>
<comment type="caution">
    <text evidence="4">The sequence shown here is derived from an EMBL/GenBank/DDBJ whole genome shotgun (WGS) entry which is preliminary data.</text>
</comment>
<feature type="domain" description="Glycosyl transferase family 28 C-terminal" evidence="3">
    <location>
        <begin position="170"/>
        <end position="277"/>
    </location>
</feature>
<dbReference type="Gene3D" id="3.40.50.11190">
    <property type="match status" value="1"/>
</dbReference>
<evidence type="ECO:0000313" key="5">
    <source>
        <dbReference type="Proteomes" id="UP000012589"/>
    </source>
</evidence>
<name>N2B620_9FIRM</name>
<dbReference type="PANTHER" id="PTHR21015:SF22">
    <property type="entry name" value="GLYCOSYLTRANSFERASE"/>
    <property type="match status" value="1"/>
</dbReference>
<accession>N2B620</accession>
<feature type="binding site" evidence="2">
    <location>
        <position position="250"/>
    </location>
    <ligand>
        <name>substrate</name>
    </ligand>
</feature>
<reference evidence="4 5" key="1">
    <citation type="journal article" date="2014" name="Genome Announc.">
        <title>Draft genome sequences of the altered schaedler flora, a defined bacterial community from gnotobiotic mice.</title>
        <authorList>
            <person name="Wannemuehler M.J."/>
            <person name="Overstreet A.M."/>
            <person name="Ward D.V."/>
            <person name="Phillips G.J."/>
        </authorList>
    </citation>
    <scope>NUCLEOTIDE SEQUENCE [LARGE SCALE GENOMIC DNA]</scope>
    <source>
        <strain evidence="4 5">ASF492</strain>
    </source>
</reference>
<dbReference type="Proteomes" id="UP000012589">
    <property type="component" value="Unassembled WGS sequence"/>
</dbReference>
<dbReference type="AlphaFoldDB" id="N2B620"/>
<dbReference type="InterPro" id="IPR007235">
    <property type="entry name" value="Glyco_trans_28_C"/>
</dbReference>
<organism evidence="4 5">
    <name type="scientific">Eubacterium plexicaudatum ASF492</name>
    <dbReference type="NCBI Taxonomy" id="1235802"/>
    <lineage>
        <taxon>Bacteria</taxon>
        <taxon>Bacillati</taxon>
        <taxon>Bacillota</taxon>
        <taxon>Clostridia</taxon>
        <taxon>Eubacteriales</taxon>
        <taxon>Eubacteriaceae</taxon>
        <taxon>Eubacterium</taxon>
    </lineage>
</organism>
<gene>
    <name evidence="4" type="ORF">C823_00460</name>
</gene>
<dbReference type="EMBL" id="AQFT01000014">
    <property type="protein sequence ID" value="EMZ37117.1"/>
    <property type="molecule type" value="Genomic_DNA"/>
</dbReference>
<dbReference type="Gene3D" id="3.40.50.2000">
    <property type="entry name" value="Glycogen Phosphorylase B"/>
    <property type="match status" value="1"/>
</dbReference>
<evidence type="ECO:0000259" key="3">
    <source>
        <dbReference type="Pfam" id="PF04101"/>
    </source>
</evidence>
<dbReference type="eggNOG" id="COG3980">
    <property type="taxonomic scope" value="Bacteria"/>
</dbReference>
<evidence type="ECO:0000313" key="4">
    <source>
        <dbReference type="EMBL" id="EMZ37117.1"/>
    </source>
</evidence>
<dbReference type="NCBIfam" id="TIGR03590">
    <property type="entry name" value="PseG"/>
    <property type="match status" value="1"/>
</dbReference>
<evidence type="ECO:0000256" key="2">
    <source>
        <dbReference type="PIRSR" id="PIRSR620023-2"/>
    </source>
</evidence>
<evidence type="ECO:0000256" key="1">
    <source>
        <dbReference type="PIRSR" id="PIRSR620023-1"/>
    </source>
</evidence>
<dbReference type="Pfam" id="PF04101">
    <property type="entry name" value="Glyco_tran_28_C"/>
    <property type="match status" value="1"/>
</dbReference>
<protein>
    <submittedName>
        <fullName evidence="4">Pseudaminic acid biosynthesis-associated protein PseG</fullName>
    </submittedName>
</protein>
<sequence>MLYIRTDMNNFIATGHVMRCLSIAEAAAEIGEPVTFILADEQALELVSGHGFCAAVLHTKWNDMEGELDALYEVITNKEDAVMLIDSYMATPTYLRKVSGRIKTAYMDDLGIKDASVHALVCYAGYWKKFGHTKRYTNTKLLLGTHYVPLGKQFRAPEKKQIRPYAENILLLSGGTDRFGILEGLIKQLRKETDQNMIVICGPYYEAYDQLRSQYGGHAGIHFHKSVKNMKDYMMQADVAISAAGTTLYELCACGTPTISYSFADNQLDNARYFQEEQLMDYAGDVRDTDIFAKTATLLDEYRSRYGLRKNRSEKMQELVDGQGAIRIAKALLASI</sequence>
<keyword evidence="5" id="KW-1185">Reference proteome</keyword>